<feature type="coiled-coil region" evidence="1">
    <location>
        <begin position="44"/>
        <end position="105"/>
    </location>
</feature>
<gene>
    <name evidence="2" type="ORF">TM448A00260_0033</name>
</gene>
<keyword evidence="1" id="KW-0175">Coiled coil</keyword>
<organism evidence="2">
    <name type="scientific">viral metagenome</name>
    <dbReference type="NCBI Taxonomy" id="1070528"/>
    <lineage>
        <taxon>unclassified sequences</taxon>
        <taxon>metagenomes</taxon>
        <taxon>organismal metagenomes</taxon>
    </lineage>
</organism>
<protein>
    <submittedName>
        <fullName evidence="2">Uncharacterized protein</fullName>
    </submittedName>
</protein>
<accession>A0A6H1ZDH3</accession>
<sequence>MNVFVKLVWFFAGRPKKHFMVRIWQNERKIWDTEFRQFNLRQIKEGIRREYDRLNEHLLRLKAQDESDDKAADTKDQIQGCEADVEKMKKQLDALENELVGEHQDSIRNQLAALNEVQAMLKSYIKKL</sequence>
<evidence type="ECO:0000313" key="2">
    <source>
        <dbReference type="EMBL" id="QJA45604.1"/>
    </source>
</evidence>
<proteinExistence type="predicted"/>
<dbReference type="AlphaFoldDB" id="A0A6H1ZDH3"/>
<name>A0A6H1ZDH3_9ZZZZ</name>
<dbReference type="EMBL" id="MT143993">
    <property type="protein sequence ID" value="QJA45604.1"/>
    <property type="molecule type" value="Genomic_DNA"/>
</dbReference>
<evidence type="ECO:0000256" key="1">
    <source>
        <dbReference type="SAM" id="Coils"/>
    </source>
</evidence>
<reference evidence="2" key="1">
    <citation type="submission" date="2020-03" db="EMBL/GenBank/DDBJ databases">
        <title>The deep terrestrial virosphere.</title>
        <authorList>
            <person name="Holmfeldt K."/>
            <person name="Nilsson E."/>
            <person name="Simone D."/>
            <person name="Lopez-Fernandez M."/>
            <person name="Wu X."/>
            <person name="de Brujin I."/>
            <person name="Lundin D."/>
            <person name="Andersson A."/>
            <person name="Bertilsson S."/>
            <person name="Dopson M."/>
        </authorList>
    </citation>
    <scope>NUCLEOTIDE SEQUENCE</scope>
    <source>
        <strain evidence="2">TM448A00260</strain>
    </source>
</reference>